<name>A0A2M9A449_9BACT</name>
<evidence type="ECO:0000313" key="1">
    <source>
        <dbReference type="EMBL" id="PJJ40505.1"/>
    </source>
</evidence>
<accession>A0A2M9A449</accession>
<dbReference type="Proteomes" id="UP000231134">
    <property type="component" value="Unassembled WGS sequence"/>
</dbReference>
<dbReference type="AlphaFoldDB" id="A0A2M9A449"/>
<dbReference type="SUPFAM" id="SSF88723">
    <property type="entry name" value="PIN domain-like"/>
    <property type="match status" value="1"/>
</dbReference>
<proteinExistence type="predicted"/>
<dbReference type="Gene3D" id="3.40.50.1010">
    <property type="entry name" value="5'-nuclease"/>
    <property type="match status" value="1"/>
</dbReference>
<dbReference type="PANTHER" id="PTHR39550:SF1">
    <property type="entry name" value="SLL0658 PROTEIN"/>
    <property type="match status" value="1"/>
</dbReference>
<dbReference type="Pfam" id="PF11848">
    <property type="entry name" value="DUF3368"/>
    <property type="match status" value="1"/>
</dbReference>
<dbReference type="OrthoDB" id="9810852at2"/>
<evidence type="ECO:0008006" key="3">
    <source>
        <dbReference type="Google" id="ProtNLM"/>
    </source>
</evidence>
<comment type="caution">
    <text evidence="1">The sequence shown here is derived from an EMBL/GenBank/DDBJ whole genome shotgun (WGS) entry which is preliminary data.</text>
</comment>
<dbReference type="RefSeq" id="WP_100424579.1">
    <property type="nucleotide sequence ID" value="NZ_PGEX01000001.1"/>
</dbReference>
<dbReference type="InterPro" id="IPR021799">
    <property type="entry name" value="PIN-like_prokaryotic"/>
</dbReference>
<protein>
    <recommendedName>
        <fullName evidence="3">PIN domain-containing protein</fullName>
    </recommendedName>
</protein>
<sequence>MIEERIVISDANVIFDLLSVQLLEAFFALPCEICTTDLVISEIERPEQQQIIQKFIKLKKLGVAIFEFDEFSEILLLQSTSKNNTSIADCSVWYYAQKVDGRLLTGDGKLRSAAEKDNVKVSGILYLFDNFVEYGLLSASEAAENLKALMTINIRLPKAECETRIAKWRKGL</sequence>
<evidence type="ECO:0000313" key="2">
    <source>
        <dbReference type="Proteomes" id="UP000231134"/>
    </source>
</evidence>
<dbReference type="PANTHER" id="PTHR39550">
    <property type="entry name" value="SLL0658 PROTEIN"/>
    <property type="match status" value="1"/>
</dbReference>
<organism evidence="1 2">
    <name type="scientific">Hallerella succinigenes</name>
    <dbReference type="NCBI Taxonomy" id="1896222"/>
    <lineage>
        <taxon>Bacteria</taxon>
        <taxon>Pseudomonadati</taxon>
        <taxon>Fibrobacterota</taxon>
        <taxon>Fibrobacteria</taxon>
        <taxon>Fibrobacterales</taxon>
        <taxon>Fibrobacteraceae</taxon>
        <taxon>Hallerella</taxon>
    </lineage>
</organism>
<gene>
    <name evidence="1" type="ORF">BGX16_0432</name>
</gene>
<dbReference type="InterPro" id="IPR029060">
    <property type="entry name" value="PIN-like_dom_sf"/>
</dbReference>
<keyword evidence="2" id="KW-1185">Reference proteome</keyword>
<dbReference type="EMBL" id="PGEX01000001">
    <property type="protein sequence ID" value="PJJ40505.1"/>
    <property type="molecule type" value="Genomic_DNA"/>
</dbReference>
<reference evidence="1 2" key="1">
    <citation type="submission" date="2017-11" db="EMBL/GenBank/DDBJ databases">
        <title>Animal gut microbial communities from fecal samples from Wisconsin, USA.</title>
        <authorList>
            <person name="Neumann A."/>
        </authorList>
    </citation>
    <scope>NUCLEOTIDE SEQUENCE [LARGE SCALE GENOMIC DNA]</scope>
    <source>
        <strain evidence="1 2">UWS3</strain>
    </source>
</reference>